<accession>A0A2V3ICU2</accession>
<keyword evidence="4" id="KW-1185">Reference proteome</keyword>
<dbReference type="AlphaFoldDB" id="A0A2V3ICU2"/>
<keyword evidence="3" id="KW-0808">Transferase</keyword>
<proteinExistence type="inferred from homology"/>
<dbReference type="Proteomes" id="UP000247409">
    <property type="component" value="Unassembled WGS sequence"/>
</dbReference>
<reference evidence="3 4" key="1">
    <citation type="journal article" date="2018" name="Mol. Biol. Evol.">
        <title>Analysis of the draft genome of the red seaweed Gracilariopsis chorda provides insights into genome size evolution in Rhodophyta.</title>
        <authorList>
            <person name="Lee J."/>
            <person name="Yang E.C."/>
            <person name="Graf L."/>
            <person name="Yang J.H."/>
            <person name="Qiu H."/>
            <person name="Zel Zion U."/>
            <person name="Chan C.X."/>
            <person name="Stephens T.G."/>
            <person name="Weber A.P.M."/>
            <person name="Boo G.H."/>
            <person name="Boo S.M."/>
            <person name="Kim K.M."/>
            <person name="Shin Y."/>
            <person name="Jung M."/>
            <person name="Lee S.J."/>
            <person name="Yim H.S."/>
            <person name="Lee J.H."/>
            <person name="Bhattacharya D."/>
            <person name="Yoon H.S."/>
        </authorList>
    </citation>
    <scope>NUCLEOTIDE SEQUENCE [LARGE SCALE GENOMIC DNA]</scope>
    <source>
        <strain evidence="3 4">SKKU-2015</strain>
        <tissue evidence="3">Whole body</tissue>
    </source>
</reference>
<name>A0A2V3ICU2_9FLOR</name>
<comment type="similarity">
    <text evidence="1">Belongs to the PEP-utilizing enzyme family.</text>
</comment>
<dbReference type="Gene3D" id="3.30.1490.20">
    <property type="entry name" value="ATP-grasp fold, A domain"/>
    <property type="match status" value="1"/>
</dbReference>
<protein>
    <submittedName>
        <fullName evidence="3">Pyruvate, phosphate dikinase</fullName>
    </submittedName>
</protein>
<evidence type="ECO:0000259" key="2">
    <source>
        <dbReference type="Pfam" id="PF01326"/>
    </source>
</evidence>
<dbReference type="InterPro" id="IPR013815">
    <property type="entry name" value="ATP_grasp_subdomain_1"/>
</dbReference>
<dbReference type="Pfam" id="PF01326">
    <property type="entry name" value="PPDK_N"/>
    <property type="match status" value="2"/>
</dbReference>
<dbReference type="SUPFAM" id="SSF56059">
    <property type="entry name" value="Glutathione synthetase ATP-binding domain-like"/>
    <property type="match status" value="1"/>
</dbReference>
<dbReference type="STRING" id="448386.A0A2V3ICU2"/>
<keyword evidence="3" id="KW-0418">Kinase</keyword>
<dbReference type="GO" id="GO:0016301">
    <property type="term" value="F:kinase activity"/>
    <property type="evidence" value="ECO:0007669"/>
    <property type="project" value="UniProtKB-KW"/>
</dbReference>
<dbReference type="OrthoDB" id="6123450at2759"/>
<organism evidence="3 4">
    <name type="scientific">Gracilariopsis chorda</name>
    <dbReference type="NCBI Taxonomy" id="448386"/>
    <lineage>
        <taxon>Eukaryota</taxon>
        <taxon>Rhodophyta</taxon>
        <taxon>Florideophyceae</taxon>
        <taxon>Rhodymeniophycidae</taxon>
        <taxon>Gracilariales</taxon>
        <taxon>Gracilariaceae</taxon>
        <taxon>Gracilariopsis</taxon>
    </lineage>
</organism>
<evidence type="ECO:0000313" key="3">
    <source>
        <dbReference type="EMBL" id="PXF39858.1"/>
    </source>
</evidence>
<evidence type="ECO:0000313" key="4">
    <source>
        <dbReference type="Proteomes" id="UP000247409"/>
    </source>
</evidence>
<dbReference type="GO" id="GO:0005524">
    <property type="term" value="F:ATP binding"/>
    <property type="evidence" value="ECO:0007669"/>
    <property type="project" value="InterPro"/>
</dbReference>
<dbReference type="InterPro" id="IPR010121">
    <property type="entry name" value="Pyruvate_phosphate_dikinase"/>
</dbReference>
<gene>
    <name evidence="3" type="ORF">BWQ96_10437</name>
</gene>
<dbReference type="GO" id="GO:0050242">
    <property type="term" value="F:pyruvate, phosphate dikinase activity"/>
    <property type="evidence" value="ECO:0007669"/>
    <property type="project" value="InterPro"/>
</dbReference>
<dbReference type="InterPro" id="IPR002192">
    <property type="entry name" value="PPDK_AMP/ATP-bd"/>
</dbReference>
<dbReference type="PANTHER" id="PTHR22931">
    <property type="entry name" value="PHOSPHOENOLPYRUVATE DIKINASE-RELATED"/>
    <property type="match status" value="1"/>
</dbReference>
<feature type="domain" description="Pyruvate phosphate dikinase AMP/ATP-binding" evidence="2">
    <location>
        <begin position="3"/>
        <end position="95"/>
    </location>
</feature>
<sequence length="168" mass="18818">MQLWDAFAAVFCSWKNARAVTYRRLHNIPIDWVTAVNVQAMVFGNMGDDSATGVAFTRDPATGDYALYGEYLVNAQGEVVVAGIRTPQQMNVAGKLAHRSKLPAMEEVMPEVFQKLNAVRHSLEKHYGDMQDIEFTVLRGKWYMLQTRVGKRTASAALKIEDCVRYGG</sequence>
<dbReference type="Gene3D" id="3.30.470.20">
    <property type="entry name" value="ATP-grasp fold, B domain"/>
    <property type="match status" value="1"/>
</dbReference>
<feature type="domain" description="Pyruvate phosphate dikinase AMP/ATP-binding" evidence="2">
    <location>
        <begin position="111"/>
        <end position="157"/>
    </location>
</feature>
<keyword evidence="3" id="KW-0670">Pyruvate</keyword>
<dbReference type="PANTHER" id="PTHR22931:SF9">
    <property type="entry name" value="PYRUVATE, PHOSPHATE DIKINASE 1, CHLOROPLASTIC"/>
    <property type="match status" value="1"/>
</dbReference>
<evidence type="ECO:0000256" key="1">
    <source>
        <dbReference type="ARBA" id="ARBA00007837"/>
    </source>
</evidence>
<comment type="caution">
    <text evidence="3">The sequence shown here is derived from an EMBL/GenBank/DDBJ whole genome shotgun (WGS) entry which is preliminary data.</text>
</comment>
<dbReference type="EMBL" id="NBIV01000419">
    <property type="protein sequence ID" value="PXF39858.1"/>
    <property type="molecule type" value="Genomic_DNA"/>
</dbReference>